<evidence type="ECO:0000313" key="1">
    <source>
        <dbReference type="EMBL" id="EWG06443.1"/>
    </source>
</evidence>
<gene>
    <name evidence="1" type="ORF">ASUL_09549</name>
</gene>
<protein>
    <submittedName>
        <fullName evidence="1">Uncharacterized protein</fullName>
    </submittedName>
</protein>
<dbReference type="InterPro" id="IPR027417">
    <property type="entry name" value="P-loop_NTPase"/>
</dbReference>
<dbReference type="AlphaFoldDB" id="W7KJM7"/>
<comment type="caution">
    <text evidence="1">The sequence shown here is derived from an EMBL/GenBank/DDBJ whole genome shotgun (WGS) entry which is preliminary data.</text>
</comment>
<organism evidence="1 2">
    <name type="scientific">Candidatus Aramenus sulfurataquae</name>
    <dbReference type="NCBI Taxonomy" id="1326980"/>
    <lineage>
        <taxon>Archaea</taxon>
        <taxon>Thermoproteota</taxon>
        <taxon>Thermoprotei</taxon>
        <taxon>Sulfolobales</taxon>
        <taxon>Sulfolobaceae</taxon>
        <taxon>Candidatus Aramenus</taxon>
    </lineage>
</organism>
<evidence type="ECO:0000313" key="2">
    <source>
        <dbReference type="Proteomes" id="UP000054284"/>
    </source>
</evidence>
<reference evidence="1 2" key="1">
    <citation type="journal article" date="2014" name="Genome Announc.">
        <title>Draft Genome Sequence of the Sulfolobales Archaeon AZ1, Obtained through Metagenomic Analysis of a Mexican Hot Spring.</title>
        <authorList>
            <person name="Servin-Garciduenas L.E."/>
            <person name="Martinez-Romero E."/>
        </authorList>
    </citation>
    <scope>NUCLEOTIDE SEQUENCE [LARGE SCALE GENOMIC DNA]</scope>
    <source>
        <strain evidence="1">AZ1-illumnia</strain>
    </source>
</reference>
<dbReference type="Gene3D" id="3.40.50.300">
    <property type="entry name" value="P-loop containing nucleotide triphosphate hydrolases"/>
    <property type="match status" value="1"/>
</dbReference>
<keyword evidence="2" id="KW-1185">Reference proteome</keyword>
<dbReference type="SUPFAM" id="SSF52540">
    <property type="entry name" value="P-loop containing nucleoside triphosphate hydrolases"/>
    <property type="match status" value="1"/>
</dbReference>
<proteinExistence type="predicted"/>
<dbReference type="EMBL" id="ASRH01000024">
    <property type="protein sequence ID" value="EWG06443.1"/>
    <property type="molecule type" value="Genomic_DNA"/>
</dbReference>
<name>W7KJM7_9CREN</name>
<accession>W7KJM7</accession>
<sequence length="150" mass="17857">MKIAIDGLDGEGKTTFSQSLDRKYVHFPLFAKQYTVDEYLDEMIENVDNYDLFDRFVFSTIMYQANFTEEQKEKIRFLATKIDLLFITRFSYGFLKLCVEEDDLRVRLPPVVFIKQRGLNVEETLMHMHDKRRAMFLWYLRNKRGGSQAG</sequence>
<dbReference type="Proteomes" id="UP000054284">
    <property type="component" value="Unassembled WGS sequence"/>
</dbReference>